<dbReference type="InterPro" id="IPR007446">
    <property type="entry name" value="PilP"/>
</dbReference>
<evidence type="ECO:0000313" key="3">
    <source>
        <dbReference type="Proteomes" id="UP000240987"/>
    </source>
</evidence>
<feature type="chain" id="PRO_5015709992" evidence="1">
    <location>
        <begin position="21"/>
        <end position="173"/>
    </location>
</feature>
<comment type="caution">
    <text evidence="2">The sequence shown here is derived from an EMBL/GenBank/DDBJ whole genome shotgun (WGS) entry which is preliminary data.</text>
</comment>
<dbReference type="EMBL" id="PYMJ01000005">
    <property type="protein sequence ID" value="PSU49889.1"/>
    <property type="molecule type" value="Genomic_DNA"/>
</dbReference>
<evidence type="ECO:0000256" key="1">
    <source>
        <dbReference type="SAM" id="SignalP"/>
    </source>
</evidence>
<dbReference type="Gene3D" id="2.30.30.830">
    <property type="match status" value="1"/>
</dbReference>
<organism evidence="2 3">
    <name type="scientific">Photobacterium frigidiphilum</name>
    <dbReference type="NCBI Taxonomy" id="264736"/>
    <lineage>
        <taxon>Bacteria</taxon>
        <taxon>Pseudomonadati</taxon>
        <taxon>Pseudomonadota</taxon>
        <taxon>Gammaproteobacteria</taxon>
        <taxon>Vibrionales</taxon>
        <taxon>Vibrionaceae</taxon>
        <taxon>Photobacterium</taxon>
    </lineage>
</organism>
<dbReference type="PROSITE" id="PS51257">
    <property type="entry name" value="PROKAR_LIPOPROTEIN"/>
    <property type="match status" value="1"/>
</dbReference>
<protein>
    <submittedName>
        <fullName evidence="2">Pilus assembly protein PilQ</fullName>
    </submittedName>
</protein>
<proteinExistence type="predicted"/>
<keyword evidence="1" id="KW-0732">Signal</keyword>
<dbReference type="Pfam" id="PF04351">
    <property type="entry name" value="PilP"/>
    <property type="match status" value="1"/>
</dbReference>
<dbReference type="OrthoDB" id="5296580at2"/>
<reference evidence="2 3" key="1">
    <citation type="submission" date="2018-01" db="EMBL/GenBank/DDBJ databases">
        <title>Whole genome sequencing of Histamine producing bacteria.</title>
        <authorList>
            <person name="Butler K."/>
        </authorList>
    </citation>
    <scope>NUCLEOTIDE SEQUENCE [LARGE SCALE GENOMIC DNA]</scope>
    <source>
        <strain evidence="2 3">JCM 12947</strain>
    </source>
</reference>
<dbReference type="AlphaFoldDB" id="A0A2T3JLK4"/>
<keyword evidence="3" id="KW-1185">Reference proteome</keyword>
<dbReference type="RefSeq" id="WP_107242093.1">
    <property type="nucleotide sequence ID" value="NZ_JAKJUA010000006.1"/>
</dbReference>
<sequence>MMFPRYLMIMLCLLLVGCRANDDSISIFISNTHSAAKARIEPLPAQFEFIADEFVMTDSRVPFVRPYPKQMDTAETSNKSCWQPNLQREFMALESYSLDTLTMKGVLGDRKQLWALIYTPEGQLMKIKEGHYLGLNHGQVQRVGSRSIDIDEILPDGAGCWLKRTTHLALSQQ</sequence>
<dbReference type="Proteomes" id="UP000240987">
    <property type="component" value="Unassembled WGS sequence"/>
</dbReference>
<dbReference type="PIRSF" id="PIRSF016481">
    <property type="entry name" value="Pilus_assembly_PilP"/>
    <property type="match status" value="1"/>
</dbReference>
<gene>
    <name evidence="2" type="ORF">C9J12_07175</name>
</gene>
<feature type="signal peptide" evidence="1">
    <location>
        <begin position="1"/>
        <end position="20"/>
    </location>
</feature>
<accession>A0A2T3JLK4</accession>
<name>A0A2T3JLK4_9GAMM</name>
<evidence type="ECO:0000313" key="2">
    <source>
        <dbReference type="EMBL" id="PSU49889.1"/>
    </source>
</evidence>